<evidence type="ECO:0000313" key="3">
    <source>
        <dbReference type="EMBL" id="MCE8024377.1"/>
    </source>
</evidence>
<dbReference type="InterPro" id="IPR013126">
    <property type="entry name" value="Hsp_70_fam"/>
</dbReference>
<dbReference type="Gene3D" id="3.90.640.10">
    <property type="entry name" value="Actin, Chain A, domain 4"/>
    <property type="match status" value="2"/>
</dbReference>
<reference evidence="3 4" key="1">
    <citation type="journal article" date="2021" name="Front. Microbiol.">
        <title>Aerobic Denitrification and Heterotrophic Sulfur Oxidation in the Genus Halomonas Revealed by Six Novel Species Characterizations and Genome-Based Analysis.</title>
        <authorList>
            <person name="Wang L."/>
            <person name="Shao Z."/>
        </authorList>
    </citation>
    <scope>NUCLEOTIDE SEQUENCE [LARGE SCALE GENOMIC DNA]</scope>
    <source>
        <strain evidence="3 4">MCCC 1A11058</strain>
    </source>
</reference>
<dbReference type="SUPFAM" id="SSF53067">
    <property type="entry name" value="Actin-like ATPase domain"/>
    <property type="match status" value="2"/>
</dbReference>
<comment type="caution">
    <text evidence="3">The sequence shown here is derived from an EMBL/GenBank/DDBJ whole genome shotgun (WGS) entry which is preliminary data.</text>
</comment>
<keyword evidence="1" id="KW-0547">Nucleotide-binding</keyword>
<organism evidence="3 4">
    <name type="scientific">Billgrantia aerodenitrificans</name>
    <dbReference type="NCBI Taxonomy" id="2733483"/>
    <lineage>
        <taxon>Bacteria</taxon>
        <taxon>Pseudomonadati</taxon>
        <taxon>Pseudomonadota</taxon>
        <taxon>Gammaproteobacteria</taxon>
        <taxon>Oceanospirillales</taxon>
        <taxon>Halomonadaceae</taxon>
        <taxon>Billgrantia</taxon>
    </lineage>
</organism>
<dbReference type="NCBIfam" id="NF008673">
    <property type="entry name" value="PRK11678.1"/>
    <property type="match status" value="1"/>
</dbReference>
<keyword evidence="4" id="KW-1185">Reference proteome</keyword>
<dbReference type="Proteomes" id="UP001320272">
    <property type="component" value="Unassembled WGS sequence"/>
</dbReference>
<dbReference type="Pfam" id="PF00012">
    <property type="entry name" value="HSP70"/>
    <property type="match status" value="1"/>
</dbReference>
<keyword evidence="2" id="KW-0067">ATP-binding</keyword>
<protein>
    <submittedName>
        <fullName evidence="3">Molecular chaperone</fullName>
    </submittedName>
</protein>
<dbReference type="InterPro" id="IPR043129">
    <property type="entry name" value="ATPase_NBD"/>
</dbReference>
<proteinExistence type="predicted"/>
<evidence type="ECO:0000313" key="4">
    <source>
        <dbReference type="Proteomes" id="UP001320272"/>
    </source>
</evidence>
<gene>
    <name evidence="3" type="primary">yegD</name>
    <name evidence="3" type="ORF">HOP59_09555</name>
</gene>
<dbReference type="RefSeq" id="WP_234253745.1">
    <property type="nucleotide sequence ID" value="NZ_JABFTV010000004.1"/>
</dbReference>
<accession>A0ABS9ARR1</accession>
<dbReference type="Gene3D" id="3.30.420.40">
    <property type="match status" value="3"/>
</dbReference>
<dbReference type="PANTHER" id="PTHR19375">
    <property type="entry name" value="HEAT SHOCK PROTEIN 70KDA"/>
    <property type="match status" value="1"/>
</dbReference>
<name>A0ABS9ARR1_9GAMM</name>
<dbReference type="EMBL" id="JABFTV010000004">
    <property type="protein sequence ID" value="MCE8024377.1"/>
    <property type="molecule type" value="Genomic_DNA"/>
</dbReference>
<evidence type="ECO:0000256" key="2">
    <source>
        <dbReference type="ARBA" id="ARBA00022840"/>
    </source>
</evidence>
<sequence length="461" mass="50958">MDFGTSSCAVAIWHHDAPELIPLEDHGTHMLSALHSSNGALPVPHFDRQEVLSGIGDAADRQRAEAIQRGRMRREMAERVRRQQGDNAPLYFDPDIVFGQAALANYLFDPQHGFYAKSPKSFLGADLQGRQLGLFTEIITRLMAHIKQRAEVSAGQPLDRVVVGRPVNFHGTRGERGNRQAVQILEQAATAAGFVETAFLYEPIAAALDYERTLERDRIVLVLDAGAGTTDCSMIKVGPSYRHLRDRASSLLGSSGTRIGGIDFDIKLAMNALMPSFGKDVLLNNGLPFPNHFLWDALMVNDINAQARFYAKTTPLELQGYYNICADKQKVGRLIRLREERLSHSVVRHAELAKIALSEAEEVTSHLSDIERDLSVPVTRSQLRDAAELELRKFVSLMREVEAQAGVRPDTIYVTGGTAKSPVVAEMIRLHFRGTEVVTGDFFGSVTSGLATWSHRMFGKG</sequence>
<evidence type="ECO:0000256" key="1">
    <source>
        <dbReference type="ARBA" id="ARBA00022741"/>
    </source>
</evidence>